<dbReference type="AlphaFoldDB" id="A0AAW1Y5W5"/>
<proteinExistence type="predicted"/>
<dbReference type="InterPro" id="IPR035513">
    <property type="entry name" value="Invertase/methylesterase_inhib"/>
</dbReference>
<evidence type="ECO:0000259" key="2">
    <source>
        <dbReference type="SMART" id="SM00856"/>
    </source>
</evidence>
<gene>
    <name evidence="3" type="ORF">M0R45_009378</name>
</gene>
<dbReference type="CDD" id="cd15795">
    <property type="entry name" value="PMEI-Pla_a_1_like"/>
    <property type="match status" value="1"/>
</dbReference>
<dbReference type="InterPro" id="IPR006501">
    <property type="entry name" value="Pectinesterase_inhib_dom"/>
</dbReference>
<feature type="signal peptide" evidence="1">
    <location>
        <begin position="1"/>
        <end position="28"/>
    </location>
</feature>
<dbReference type="SMART" id="SM00856">
    <property type="entry name" value="PMEI"/>
    <property type="match status" value="1"/>
</dbReference>
<feature type="chain" id="PRO_5043441570" description="Pectinesterase inhibitor domain-containing protein" evidence="1">
    <location>
        <begin position="29"/>
        <end position="175"/>
    </location>
</feature>
<feature type="domain" description="Pectinesterase inhibitor" evidence="2">
    <location>
        <begin position="28"/>
        <end position="168"/>
    </location>
</feature>
<dbReference type="NCBIfam" id="TIGR01614">
    <property type="entry name" value="PME_inhib"/>
    <property type="match status" value="1"/>
</dbReference>
<evidence type="ECO:0000313" key="3">
    <source>
        <dbReference type="EMBL" id="KAK9943781.1"/>
    </source>
</evidence>
<keyword evidence="1" id="KW-0732">Signal</keyword>
<organism evidence="3 4">
    <name type="scientific">Rubus argutus</name>
    <name type="common">Southern blackberry</name>
    <dbReference type="NCBI Taxonomy" id="59490"/>
    <lineage>
        <taxon>Eukaryota</taxon>
        <taxon>Viridiplantae</taxon>
        <taxon>Streptophyta</taxon>
        <taxon>Embryophyta</taxon>
        <taxon>Tracheophyta</taxon>
        <taxon>Spermatophyta</taxon>
        <taxon>Magnoliopsida</taxon>
        <taxon>eudicotyledons</taxon>
        <taxon>Gunneridae</taxon>
        <taxon>Pentapetalae</taxon>
        <taxon>rosids</taxon>
        <taxon>fabids</taxon>
        <taxon>Rosales</taxon>
        <taxon>Rosaceae</taxon>
        <taxon>Rosoideae</taxon>
        <taxon>Rosoideae incertae sedis</taxon>
        <taxon>Rubus</taxon>
    </lineage>
</organism>
<dbReference type="InterPro" id="IPR034088">
    <property type="entry name" value="Pla_a_1-like"/>
</dbReference>
<dbReference type="GO" id="GO:0004857">
    <property type="term" value="F:enzyme inhibitor activity"/>
    <property type="evidence" value="ECO:0007669"/>
    <property type="project" value="InterPro"/>
</dbReference>
<dbReference type="PANTHER" id="PTHR31890">
    <property type="entry name" value="PLANT INVERTASE/PECTIN METHYLESTERASE INHIBITOR SUPERFAMILY PROTEIN"/>
    <property type="match status" value="1"/>
</dbReference>
<dbReference type="Pfam" id="PF04043">
    <property type="entry name" value="PMEI"/>
    <property type="match status" value="1"/>
</dbReference>
<dbReference type="EMBL" id="JBEDUW010000002">
    <property type="protein sequence ID" value="KAK9943781.1"/>
    <property type="molecule type" value="Genomic_DNA"/>
</dbReference>
<reference evidence="3 4" key="1">
    <citation type="journal article" date="2023" name="G3 (Bethesda)">
        <title>A chromosome-length genome assembly and annotation of blackberry (Rubus argutus, cv. 'Hillquist').</title>
        <authorList>
            <person name="Bruna T."/>
            <person name="Aryal R."/>
            <person name="Dudchenko O."/>
            <person name="Sargent D.J."/>
            <person name="Mead D."/>
            <person name="Buti M."/>
            <person name="Cavallini A."/>
            <person name="Hytonen T."/>
            <person name="Andres J."/>
            <person name="Pham M."/>
            <person name="Weisz D."/>
            <person name="Mascagni F."/>
            <person name="Usai G."/>
            <person name="Natali L."/>
            <person name="Bassil N."/>
            <person name="Fernandez G.E."/>
            <person name="Lomsadze A."/>
            <person name="Armour M."/>
            <person name="Olukolu B."/>
            <person name="Poorten T."/>
            <person name="Britton C."/>
            <person name="Davik J."/>
            <person name="Ashrafi H."/>
            <person name="Aiden E.L."/>
            <person name="Borodovsky M."/>
            <person name="Worthington M."/>
        </authorList>
    </citation>
    <scope>NUCLEOTIDE SEQUENCE [LARGE SCALE GENOMIC DNA]</scope>
    <source>
        <strain evidence="3">PI 553951</strain>
    </source>
</reference>
<keyword evidence="4" id="KW-1185">Reference proteome</keyword>
<sequence>MESPLSFVPTMFFASLLLFISSPSSTKASTQFVETVCSQTINNSECLKALESDPRTASASNYKEIAPIALDLAIVNAKDSYAFINNLIKTNPSEAVKQCADSYKFVVLDFQSARKELDEDTLTANYDIKMAVDDNISQCETALKSGVQVPEISFRNNLVYFYSNIGDVITEKLIN</sequence>
<dbReference type="Gene3D" id="1.20.140.40">
    <property type="entry name" value="Invertase/pectin methylesterase inhibitor family protein"/>
    <property type="match status" value="1"/>
</dbReference>
<evidence type="ECO:0000256" key="1">
    <source>
        <dbReference type="SAM" id="SignalP"/>
    </source>
</evidence>
<comment type="caution">
    <text evidence="3">The sequence shown here is derived from an EMBL/GenBank/DDBJ whole genome shotgun (WGS) entry which is preliminary data.</text>
</comment>
<evidence type="ECO:0000313" key="4">
    <source>
        <dbReference type="Proteomes" id="UP001457282"/>
    </source>
</evidence>
<name>A0AAW1Y5W5_RUBAR</name>
<protein>
    <recommendedName>
        <fullName evidence="2">Pectinesterase inhibitor domain-containing protein</fullName>
    </recommendedName>
</protein>
<accession>A0AAW1Y5W5</accession>
<dbReference type="SUPFAM" id="SSF101148">
    <property type="entry name" value="Plant invertase/pectin methylesterase inhibitor"/>
    <property type="match status" value="1"/>
</dbReference>
<dbReference type="PANTHER" id="PTHR31890:SF9">
    <property type="entry name" value="PLANT INVERTASE_PECTIN METHYLESTERASE INHIBITOR SUPERFAMILY PROTEIN"/>
    <property type="match status" value="1"/>
</dbReference>
<dbReference type="Proteomes" id="UP001457282">
    <property type="component" value="Unassembled WGS sequence"/>
</dbReference>